<dbReference type="InterPro" id="IPR050306">
    <property type="entry name" value="PfkB_Carbo_kinase"/>
</dbReference>
<dbReference type="Pfam" id="PF00294">
    <property type="entry name" value="PfkB"/>
    <property type="match status" value="1"/>
</dbReference>
<dbReference type="CDD" id="cd01167">
    <property type="entry name" value="bac_FRK"/>
    <property type="match status" value="1"/>
</dbReference>
<sequence length="313" mass="32205">MDLLSIGEMVIDFLPGPEPGSYLRNAGGAPANVAIAATRSGLTAAFLGKLGNDDFGRFLAATLEENGVEVVLKEPTDEAVTTMTFVTLGADGERSFTFVRKPGADMLLAPADIRPEVVGASTIVHIGSCSLSGSPCAEATLAALRFARAQGKLVSFDVNYRAPLWARQSDAAARIAEALPFVDLLKVSEEEVHLVGGTAGLAGCLKAHGIAVAVETLGARGARCHFAGETIHVPAPPAVAIDATGAGDAFWGALLSHLITAGVRRVGDLSLDALRDAATYGAAAGSLCVRRKGAIPALPTRAEILTLLNKEVA</sequence>
<protein>
    <submittedName>
        <fullName evidence="7">Kinase, PfkB family</fullName>
    </submittedName>
</protein>
<evidence type="ECO:0000256" key="3">
    <source>
        <dbReference type="ARBA" id="ARBA00022741"/>
    </source>
</evidence>
<dbReference type="PRINTS" id="PR00990">
    <property type="entry name" value="RIBOKINASE"/>
</dbReference>
<proteinExistence type="inferred from homology"/>
<evidence type="ECO:0000256" key="2">
    <source>
        <dbReference type="ARBA" id="ARBA00022679"/>
    </source>
</evidence>
<evidence type="ECO:0000256" key="4">
    <source>
        <dbReference type="ARBA" id="ARBA00022777"/>
    </source>
</evidence>
<evidence type="ECO:0000259" key="6">
    <source>
        <dbReference type="Pfam" id="PF00294"/>
    </source>
</evidence>
<dbReference type="GO" id="GO:0016301">
    <property type="term" value="F:kinase activity"/>
    <property type="evidence" value="ECO:0007669"/>
    <property type="project" value="UniProtKB-KW"/>
</dbReference>
<dbReference type="RefSeq" id="WP_288198096.1">
    <property type="nucleotide sequence ID" value="NZ_LT608334.1"/>
</dbReference>
<comment type="similarity">
    <text evidence="1">Belongs to the carbohydrate kinase PfkB family.</text>
</comment>
<feature type="domain" description="Carbohydrate kinase PfkB" evidence="6">
    <location>
        <begin position="3"/>
        <end position="300"/>
    </location>
</feature>
<name>A0A212LLH0_9HYPH</name>
<dbReference type="PANTHER" id="PTHR43085:SF1">
    <property type="entry name" value="PSEUDOURIDINE KINASE-RELATED"/>
    <property type="match status" value="1"/>
</dbReference>
<dbReference type="GO" id="GO:0005524">
    <property type="term" value="F:ATP binding"/>
    <property type="evidence" value="ECO:0007669"/>
    <property type="project" value="UniProtKB-KW"/>
</dbReference>
<keyword evidence="2" id="KW-0808">Transferase</keyword>
<dbReference type="Gene3D" id="3.40.1190.20">
    <property type="match status" value="1"/>
</dbReference>
<evidence type="ECO:0000313" key="7">
    <source>
        <dbReference type="EMBL" id="SCM78357.1"/>
    </source>
</evidence>
<evidence type="ECO:0000256" key="5">
    <source>
        <dbReference type="ARBA" id="ARBA00022840"/>
    </source>
</evidence>
<accession>A0A212LLH0</accession>
<keyword evidence="5" id="KW-0067">ATP-binding</keyword>
<dbReference type="EMBL" id="FMJD01000011">
    <property type="protein sequence ID" value="SCM78357.1"/>
    <property type="molecule type" value="Genomic_DNA"/>
</dbReference>
<dbReference type="SUPFAM" id="SSF53613">
    <property type="entry name" value="Ribokinase-like"/>
    <property type="match status" value="1"/>
</dbReference>
<dbReference type="InterPro" id="IPR002139">
    <property type="entry name" value="Ribo/fructo_kinase"/>
</dbReference>
<keyword evidence="4 7" id="KW-0418">Kinase</keyword>
<gene>
    <name evidence="7" type="ORF">KL86PLE_70128</name>
</gene>
<organism evidence="7">
    <name type="scientific">uncultured Pleomorphomonas sp</name>
    <dbReference type="NCBI Taxonomy" id="442121"/>
    <lineage>
        <taxon>Bacteria</taxon>
        <taxon>Pseudomonadati</taxon>
        <taxon>Pseudomonadota</taxon>
        <taxon>Alphaproteobacteria</taxon>
        <taxon>Hyphomicrobiales</taxon>
        <taxon>Pleomorphomonadaceae</taxon>
        <taxon>Pleomorphomonas</taxon>
        <taxon>environmental samples</taxon>
    </lineage>
</organism>
<dbReference type="PANTHER" id="PTHR43085">
    <property type="entry name" value="HEXOKINASE FAMILY MEMBER"/>
    <property type="match status" value="1"/>
</dbReference>
<reference evidence="7" key="1">
    <citation type="submission" date="2016-08" db="EMBL/GenBank/DDBJ databases">
        <authorList>
            <person name="Seilhamer J.J."/>
        </authorList>
    </citation>
    <scope>NUCLEOTIDE SEQUENCE</scope>
    <source>
        <strain evidence="7">86</strain>
    </source>
</reference>
<dbReference type="AlphaFoldDB" id="A0A212LLH0"/>
<dbReference type="InterPro" id="IPR029056">
    <property type="entry name" value="Ribokinase-like"/>
</dbReference>
<keyword evidence="3" id="KW-0547">Nucleotide-binding</keyword>
<dbReference type="InterPro" id="IPR011611">
    <property type="entry name" value="PfkB_dom"/>
</dbReference>
<evidence type="ECO:0000256" key="1">
    <source>
        <dbReference type="ARBA" id="ARBA00010688"/>
    </source>
</evidence>